<dbReference type="Gene3D" id="3.90.550.10">
    <property type="entry name" value="Spore Coat Polysaccharide Biosynthesis Protein SpsA, Chain A"/>
    <property type="match status" value="1"/>
</dbReference>
<feature type="domain" description="MobA-like NTP transferase" evidence="2">
    <location>
        <begin position="7"/>
        <end position="165"/>
    </location>
</feature>
<keyword evidence="1" id="KW-0460">Magnesium</keyword>
<organism evidence="3 4">
    <name type="scientific">Roseovarius gahaiensis</name>
    <dbReference type="NCBI Taxonomy" id="2716691"/>
    <lineage>
        <taxon>Bacteria</taxon>
        <taxon>Pseudomonadati</taxon>
        <taxon>Pseudomonadota</taxon>
        <taxon>Alphaproteobacteria</taxon>
        <taxon>Rhodobacterales</taxon>
        <taxon>Roseobacteraceae</taxon>
        <taxon>Roseovarius</taxon>
    </lineage>
</organism>
<dbReference type="Pfam" id="PF12804">
    <property type="entry name" value="NTP_transf_3"/>
    <property type="match status" value="1"/>
</dbReference>
<dbReference type="PANTHER" id="PTHR43777:SF1">
    <property type="entry name" value="MOLYBDENUM COFACTOR CYTIDYLYLTRANSFERASE"/>
    <property type="match status" value="1"/>
</dbReference>
<reference evidence="3" key="1">
    <citation type="submission" date="2020-03" db="EMBL/GenBank/DDBJ databases">
        <title>Roseovarius gahaiensis sp. nov., isolated from Gahai Saline Lake, China.</title>
        <authorList>
            <person name="Sun X."/>
        </authorList>
    </citation>
    <scope>NUCLEOTIDE SEQUENCE</scope>
    <source>
        <strain evidence="3">GH877</strain>
    </source>
</reference>
<evidence type="ECO:0000313" key="3">
    <source>
        <dbReference type="EMBL" id="NHQ73679.1"/>
    </source>
</evidence>
<name>A0A967BCE7_9RHOB</name>
<evidence type="ECO:0000313" key="4">
    <source>
        <dbReference type="Proteomes" id="UP000639775"/>
    </source>
</evidence>
<proteinExistence type="predicted"/>
<dbReference type="GO" id="GO:0016779">
    <property type="term" value="F:nucleotidyltransferase activity"/>
    <property type="evidence" value="ECO:0007669"/>
    <property type="project" value="UniProtKB-ARBA"/>
</dbReference>
<comment type="caution">
    <text evidence="3">The sequence shown here is derived from an EMBL/GenBank/DDBJ whole genome shotgun (WGS) entry which is preliminary data.</text>
</comment>
<evidence type="ECO:0000259" key="2">
    <source>
        <dbReference type="Pfam" id="PF12804"/>
    </source>
</evidence>
<dbReference type="SUPFAM" id="SSF53448">
    <property type="entry name" value="Nucleotide-diphospho-sugar transferases"/>
    <property type="match status" value="1"/>
</dbReference>
<sequence length="201" mass="21723">MNNLSTVILAAGLSRRMGTDNKLLLPVNGMPMICHMVRVYSAVTNGAVIVVTGHEAQQIEAALDGSVVQTVFNPDYRLGQHTSVSCGLNAVPEGHDLLIGLSDQPMLRENDLHALLDAHSAQPGQISIPRYAGQRGNPIVVPAVLRARLLTDPRNPGCRSFTRQNPEHVQFHDLSAAGFYADIDTPEAYAAFERGALEHVL</sequence>
<protein>
    <submittedName>
        <fullName evidence="3">Nucleotidyltransferase family protein</fullName>
    </submittedName>
</protein>
<dbReference type="Proteomes" id="UP000639775">
    <property type="component" value="Unassembled WGS sequence"/>
</dbReference>
<dbReference type="InterPro" id="IPR029044">
    <property type="entry name" value="Nucleotide-diphossugar_trans"/>
</dbReference>
<evidence type="ECO:0000256" key="1">
    <source>
        <dbReference type="ARBA" id="ARBA00022842"/>
    </source>
</evidence>
<dbReference type="InterPro" id="IPR025877">
    <property type="entry name" value="MobA-like_NTP_Trfase"/>
</dbReference>
<dbReference type="EMBL" id="JAAORB010000004">
    <property type="protein sequence ID" value="NHQ73679.1"/>
    <property type="molecule type" value="Genomic_DNA"/>
</dbReference>
<gene>
    <name evidence="3" type="ORF">HAT86_04245</name>
</gene>
<dbReference type="AlphaFoldDB" id="A0A967BCE7"/>
<dbReference type="RefSeq" id="WP_167193730.1">
    <property type="nucleotide sequence ID" value="NZ_JAAORB010000004.1"/>
</dbReference>
<accession>A0A967BCE7</accession>
<dbReference type="CDD" id="cd04182">
    <property type="entry name" value="GT_2_like_f"/>
    <property type="match status" value="1"/>
</dbReference>
<dbReference type="PANTHER" id="PTHR43777">
    <property type="entry name" value="MOLYBDENUM COFACTOR CYTIDYLYLTRANSFERASE"/>
    <property type="match status" value="1"/>
</dbReference>
<keyword evidence="4" id="KW-1185">Reference proteome</keyword>